<name>A0A381TF29_9ZZZZ</name>
<dbReference type="EMBL" id="UINC01004418">
    <property type="protein sequence ID" value="SVA14168.1"/>
    <property type="molecule type" value="Genomic_DNA"/>
</dbReference>
<proteinExistence type="predicted"/>
<dbReference type="PANTHER" id="PTHR21666">
    <property type="entry name" value="PEPTIDASE-RELATED"/>
    <property type="match status" value="1"/>
</dbReference>
<protein>
    <recommendedName>
        <fullName evidence="1">M23ase beta-sheet core domain-containing protein</fullName>
    </recommendedName>
</protein>
<accession>A0A381TF29</accession>
<dbReference type="Pfam" id="PF01551">
    <property type="entry name" value="Peptidase_M23"/>
    <property type="match status" value="1"/>
</dbReference>
<dbReference type="SUPFAM" id="SSF51261">
    <property type="entry name" value="Duplicated hybrid motif"/>
    <property type="match status" value="1"/>
</dbReference>
<dbReference type="CDD" id="cd12797">
    <property type="entry name" value="M23_peptidase"/>
    <property type="match status" value="1"/>
</dbReference>
<dbReference type="InterPro" id="IPR016047">
    <property type="entry name" value="M23ase_b-sheet_dom"/>
</dbReference>
<evidence type="ECO:0000259" key="1">
    <source>
        <dbReference type="Pfam" id="PF01551"/>
    </source>
</evidence>
<sequence length="55" mass="6166">HLDDIKVSVDKAVKTGEIIGLSGDSGSLEGEVLYFELRRNGKPIQPLPWFKRISR</sequence>
<dbReference type="GO" id="GO:0004222">
    <property type="term" value="F:metalloendopeptidase activity"/>
    <property type="evidence" value="ECO:0007669"/>
    <property type="project" value="TreeGrafter"/>
</dbReference>
<evidence type="ECO:0000313" key="2">
    <source>
        <dbReference type="EMBL" id="SVA14168.1"/>
    </source>
</evidence>
<dbReference type="InterPro" id="IPR050570">
    <property type="entry name" value="Cell_wall_metabolism_enzyme"/>
</dbReference>
<dbReference type="InterPro" id="IPR011055">
    <property type="entry name" value="Dup_hybrid_motif"/>
</dbReference>
<dbReference type="Gene3D" id="2.70.70.10">
    <property type="entry name" value="Glucose Permease (Domain IIA)"/>
    <property type="match status" value="1"/>
</dbReference>
<dbReference type="PANTHER" id="PTHR21666:SF270">
    <property type="entry name" value="MUREIN HYDROLASE ACTIVATOR ENVC"/>
    <property type="match status" value="1"/>
</dbReference>
<gene>
    <name evidence="2" type="ORF">METZ01_LOCUS67022</name>
</gene>
<feature type="non-terminal residue" evidence="2">
    <location>
        <position position="1"/>
    </location>
</feature>
<feature type="domain" description="M23ase beta-sheet core" evidence="1">
    <location>
        <begin position="1"/>
        <end position="46"/>
    </location>
</feature>
<dbReference type="AlphaFoldDB" id="A0A381TF29"/>
<organism evidence="2">
    <name type="scientific">marine metagenome</name>
    <dbReference type="NCBI Taxonomy" id="408172"/>
    <lineage>
        <taxon>unclassified sequences</taxon>
        <taxon>metagenomes</taxon>
        <taxon>ecological metagenomes</taxon>
    </lineage>
</organism>
<reference evidence="2" key="1">
    <citation type="submission" date="2018-05" db="EMBL/GenBank/DDBJ databases">
        <authorList>
            <person name="Lanie J.A."/>
            <person name="Ng W.-L."/>
            <person name="Kazmierczak K.M."/>
            <person name="Andrzejewski T.M."/>
            <person name="Davidsen T.M."/>
            <person name="Wayne K.J."/>
            <person name="Tettelin H."/>
            <person name="Glass J.I."/>
            <person name="Rusch D."/>
            <person name="Podicherti R."/>
            <person name="Tsui H.-C.T."/>
            <person name="Winkler M.E."/>
        </authorList>
    </citation>
    <scope>NUCLEOTIDE SEQUENCE</scope>
</reference>